<organism evidence="2 3">
    <name type="scientific">Phytomonospora endophytica</name>
    <dbReference type="NCBI Taxonomy" id="714109"/>
    <lineage>
        <taxon>Bacteria</taxon>
        <taxon>Bacillati</taxon>
        <taxon>Actinomycetota</taxon>
        <taxon>Actinomycetes</taxon>
        <taxon>Micromonosporales</taxon>
        <taxon>Micromonosporaceae</taxon>
        <taxon>Phytomonospora</taxon>
    </lineage>
</organism>
<feature type="signal peptide" evidence="1">
    <location>
        <begin position="1"/>
        <end position="21"/>
    </location>
</feature>
<dbReference type="RefSeq" id="WP_184790476.1">
    <property type="nucleotide sequence ID" value="NZ_BONT01000054.1"/>
</dbReference>
<accession>A0A841FK08</accession>
<feature type="chain" id="PRO_5038993562" description="Exo-alpha-sialidase" evidence="1">
    <location>
        <begin position="22"/>
        <end position="396"/>
    </location>
</feature>
<name>A0A841FK08_9ACTN</name>
<keyword evidence="3" id="KW-1185">Reference proteome</keyword>
<comment type="caution">
    <text evidence="2">The sequence shown here is derived from an EMBL/GenBank/DDBJ whole genome shotgun (WGS) entry which is preliminary data.</text>
</comment>
<evidence type="ECO:0000313" key="2">
    <source>
        <dbReference type="EMBL" id="MBB6037661.1"/>
    </source>
</evidence>
<gene>
    <name evidence="2" type="ORF">HNR73_005539</name>
</gene>
<evidence type="ECO:0000256" key="1">
    <source>
        <dbReference type="SAM" id="SignalP"/>
    </source>
</evidence>
<evidence type="ECO:0008006" key="4">
    <source>
        <dbReference type="Google" id="ProtNLM"/>
    </source>
</evidence>
<dbReference type="EMBL" id="JACHGT010000013">
    <property type="protein sequence ID" value="MBB6037661.1"/>
    <property type="molecule type" value="Genomic_DNA"/>
</dbReference>
<protein>
    <recommendedName>
        <fullName evidence="4">Exo-alpha-sialidase</fullName>
    </recommendedName>
</protein>
<keyword evidence="1" id="KW-0732">Signal</keyword>
<dbReference type="AlphaFoldDB" id="A0A841FK08"/>
<dbReference type="PROSITE" id="PS51257">
    <property type="entry name" value="PROKAR_LIPOPROTEIN"/>
    <property type="match status" value="1"/>
</dbReference>
<evidence type="ECO:0000313" key="3">
    <source>
        <dbReference type="Proteomes" id="UP000548476"/>
    </source>
</evidence>
<reference evidence="2 3" key="1">
    <citation type="submission" date="2020-08" db="EMBL/GenBank/DDBJ databases">
        <title>Genomic Encyclopedia of Type Strains, Phase IV (KMG-IV): sequencing the most valuable type-strain genomes for metagenomic binning, comparative biology and taxonomic classification.</title>
        <authorList>
            <person name="Goeker M."/>
        </authorList>
    </citation>
    <scope>NUCLEOTIDE SEQUENCE [LARGE SCALE GENOMIC DNA]</scope>
    <source>
        <strain evidence="2 3">YIM 65646</strain>
    </source>
</reference>
<sequence>MRRLRIQATAALLLVSLTAGCTNGPATLEPPPPIEAPAWEALGTAGLPEASFADIAGGDPGFVLLVKPYGSNYATAILTSKDGREWTATPPPGWRDGNVAVADDGRRIYLTGPGADDREQLIWEYTGDGEWSEPVALPVEPVAAYVLEGFYWALEVVDGEVYAARVDETAGTSTLWSSVDGYTAIETPLRPRAERSSSFSHLPLNAAVTPWGTALLHRSVRGRLQMSIAPGDLSGLPEQIPDTTIITGLAVNGGNVAVHGDVYSWLQPGDPNYVEDDLGGFNERSVREAWCADGALTPATVDVGRLPDIGVGGYFVNEAVAFRYGFLLLGGSNPDNYSQGISGLWTSPDGCAWTKDDVAANRFDEARELLGAAVGNGVTLLVGENTQGYGLLLWRG</sequence>
<proteinExistence type="predicted"/>
<dbReference type="Proteomes" id="UP000548476">
    <property type="component" value="Unassembled WGS sequence"/>
</dbReference>